<protein>
    <submittedName>
        <fullName evidence="1">Vetispiradiene synthase 1</fullName>
    </submittedName>
</protein>
<dbReference type="InterPro" id="IPR008949">
    <property type="entry name" value="Isoprenoid_synthase_dom_sf"/>
</dbReference>
<proteinExistence type="predicted"/>
<evidence type="ECO:0000313" key="1">
    <source>
        <dbReference type="EMBL" id="KAL0459235.1"/>
    </source>
</evidence>
<organism evidence="1">
    <name type="scientific">Sesamum latifolium</name>
    <dbReference type="NCBI Taxonomy" id="2727402"/>
    <lineage>
        <taxon>Eukaryota</taxon>
        <taxon>Viridiplantae</taxon>
        <taxon>Streptophyta</taxon>
        <taxon>Embryophyta</taxon>
        <taxon>Tracheophyta</taxon>
        <taxon>Spermatophyta</taxon>
        <taxon>Magnoliopsida</taxon>
        <taxon>eudicotyledons</taxon>
        <taxon>Gunneridae</taxon>
        <taxon>Pentapetalae</taxon>
        <taxon>asterids</taxon>
        <taxon>lamiids</taxon>
        <taxon>Lamiales</taxon>
        <taxon>Pedaliaceae</taxon>
        <taxon>Sesamum</taxon>
    </lineage>
</organism>
<dbReference type="AlphaFoldDB" id="A0AAW2XZ02"/>
<dbReference type="Gene3D" id="1.10.600.10">
    <property type="entry name" value="Farnesyl Diphosphate Synthase"/>
    <property type="match status" value="1"/>
</dbReference>
<dbReference type="SUPFAM" id="SSF48576">
    <property type="entry name" value="Terpenoid synthases"/>
    <property type="match status" value="1"/>
</dbReference>
<name>A0AAW2XZ02_9LAMI</name>
<gene>
    <name evidence="1" type="ORF">Slati_0550700</name>
</gene>
<dbReference type="EMBL" id="JACGWN010000002">
    <property type="protein sequence ID" value="KAL0459235.1"/>
    <property type="molecule type" value="Genomic_DNA"/>
</dbReference>
<comment type="caution">
    <text evidence="1">The sequence shown here is derived from an EMBL/GenBank/DDBJ whole genome shotgun (WGS) entry which is preliminary data.</text>
</comment>
<accession>A0AAW2XZ02</accession>
<reference evidence="1" key="2">
    <citation type="journal article" date="2024" name="Plant">
        <title>Genomic evolution and insights into agronomic trait innovations of Sesamum species.</title>
        <authorList>
            <person name="Miao H."/>
            <person name="Wang L."/>
            <person name="Qu L."/>
            <person name="Liu H."/>
            <person name="Sun Y."/>
            <person name="Le M."/>
            <person name="Wang Q."/>
            <person name="Wei S."/>
            <person name="Zheng Y."/>
            <person name="Lin W."/>
            <person name="Duan Y."/>
            <person name="Cao H."/>
            <person name="Xiong S."/>
            <person name="Wang X."/>
            <person name="Wei L."/>
            <person name="Li C."/>
            <person name="Ma Q."/>
            <person name="Ju M."/>
            <person name="Zhao R."/>
            <person name="Li G."/>
            <person name="Mu C."/>
            <person name="Tian Q."/>
            <person name="Mei H."/>
            <person name="Zhang T."/>
            <person name="Gao T."/>
            <person name="Zhang H."/>
        </authorList>
    </citation>
    <scope>NUCLEOTIDE SEQUENCE</scope>
    <source>
        <strain evidence="1">KEN1</strain>
    </source>
</reference>
<sequence length="88" mass="10256">MDCYAKQFGVSKEETVNKFNELFENAWKDFNTEWITEICTTLKDMMEQLLNHARVAEVNYKNGRDGYTNPQKYLATEIAAIFVDPIPI</sequence>
<reference evidence="1" key="1">
    <citation type="submission" date="2020-06" db="EMBL/GenBank/DDBJ databases">
        <authorList>
            <person name="Li T."/>
            <person name="Hu X."/>
            <person name="Zhang T."/>
            <person name="Song X."/>
            <person name="Zhang H."/>
            <person name="Dai N."/>
            <person name="Sheng W."/>
            <person name="Hou X."/>
            <person name="Wei L."/>
        </authorList>
    </citation>
    <scope>NUCLEOTIDE SEQUENCE</scope>
    <source>
        <strain evidence="1">KEN1</strain>
        <tissue evidence="1">Leaf</tissue>
    </source>
</reference>